<dbReference type="EMBL" id="JBDJPC010000005">
    <property type="protein sequence ID" value="KAL1502808.1"/>
    <property type="molecule type" value="Genomic_DNA"/>
</dbReference>
<dbReference type="EC" id="2.7.1.59" evidence="2"/>
<organism evidence="6 7">
    <name type="scientific">Hypothenemus hampei</name>
    <name type="common">Coffee berry borer</name>
    <dbReference type="NCBI Taxonomy" id="57062"/>
    <lineage>
        <taxon>Eukaryota</taxon>
        <taxon>Metazoa</taxon>
        <taxon>Ecdysozoa</taxon>
        <taxon>Arthropoda</taxon>
        <taxon>Hexapoda</taxon>
        <taxon>Insecta</taxon>
        <taxon>Pterygota</taxon>
        <taxon>Neoptera</taxon>
        <taxon>Endopterygota</taxon>
        <taxon>Coleoptera</taxon>
        <taxon>Polyphaga</taxon>
        <taxon>Cucujiformia</taxon>
        <taxon>Curculionidae</taxon>
        <taxon>Scolytinae</taxon>
        <taxon>Hypothenemus</taxon>
    </lineage>
</organism>
<keyword evidence="7" id="KW-1185">Reference proteome</keyword>
<dbReference type="SUPFAM" id="SSF53067">
    <property type="entry name" value="Actin-like ATPase domain"/>
    <property type="match status" value="2"/>
</dbReference>
<dbReference type="InterPro" id="IPR002731">
    <property type="entry name" value="ATPase_BadF"/>
</dbReference>
<dbReference type="Pfam" id="PF01869">
    <property type="entry name" value="BcrAD_BadFG"/>
    <property type="match status" value="1"/>
</dbReference>
<dbReference type="InterPro" id="IPR039758">
    <property type="entry name" value="NAGK-like"/>
</dbReference>
<dbReference type="Gene3D" id="3.30.420.40">
    <property type="match status" value="1"/>
</dbReference>
<proteinExistence type="inferred from homology"/>
<dbReference type="CDD" id="cd24078">
    <property type="entry name" value="ASKHA_NBD_NAGK_meta"/>
    <property type="match status" value="1"/>
</dbReference>
<dbReference type="PANTHER" id="PTHR12862:SF0">
    <property type="entry name" value="N-ACETYL-D-GLUCOSAMINE KINASE"/>
    <property type="match status" value="1"/>
</dbReference>
<protein>
    <recommendedName>
        <fullName evidence="3">N-acetyl-D-glucosamine kinase</fullName>
        <ecNumber evidence="2">2.7.1.59</ecNumber>
    </recommendedName>
    <alternativeName>
        <fullName evidence="4">GlcNAc kinase</fullName>
    </alternativeName>
</protein>
<evidence type="ECO:0000313" key="7">
    <source>
        <dbReference type="Proteomes" id="UP001566132"/>
    </source>
</evidence>
<evidence type="ECO:0000256" key="4">
    <source>
        <dbReference type="ARBA" id="ARBA00031123"/>
    </source>
</evidence>
<feature type="domain" description="ATPase BadF/BadG/BcrA/BcrD type" evidence="5">
    <location>
        <begin position="9"/>
        <end position="277"/>
    </location>
</feature>
<comment type="caution">
    <text evidence="6">The sequence shown here is derived from an EMBL/GenBank/DDBJ whole genome shotgun (WGS) entry which is preliminary data.</text>
</comment>
<dbReference type="Proteomes" id="UP001566132">
    <property type="component" value="Unassembled WGS sequence"/>
</dbReference>
<evidence type="ECO:0000256" key="1">
    <source>
        <dbReference type="ARBA" id="ARBA00006198"/>
    </source>
</evidence>
<evidence type="ECO:0000256" key="2">
    <source>
        <dbReference type="ARBA" id="ARBA00012122"/>
    </source>
</evidence>
<accession>A0ABD1EW45</accession>
<dbReference type="InterPro" id="IPR043129">
    <property type="entry name" value="ATPase_NBD"/>
</dbReference>
<dbReference type="GO" id="GO:0045127">
    <property type="term" value="F:N-acetylglucosamine kinase activity"/>
    <property type="evidence" value="ECO:0007669"/>
    <property type="project" value="UniProtKB-EC"/>
</dbReference>
<evidence type="ECO:0000256" key="3">
    <source>
        <dbReference type="ARBA" id="ARBA00014974"/>
    </source>
</evidence>
<sequence>MESQEIVGGIEGGATNSTAVLINRQGHLMAVVKGPNTNHFLIGMEECCKRIAELINQAKTIAKIPEDVPIRGVGLSLSGCEVSESNQELVRVLKEKYPQLALDYVIGSDTEGSIAAISSSGGLVCIAGTGSNTLLINPGGEKVQCGGWGYLLGDEGSAWDVSKKAIKYCFHAIDNFHTPPYSTEEVWRLCQDFFKLKNKGEVLHLFYQNFDKSKIASFCEALSGLARDGDKLARYIFSQAGEDLARSIDSVAKRASKELFNTPGGLQVICVGSVWLSWDLLQSGFTTFLQQNSAIDRLSLLRLITEMGVGAALMVSDRLKIDIYRDYSKNYKIFYMYVKSATACTDK</sequence>
<gene>
    <name evidence="6" type="ORF">ABEB36_007901</name>
</gene>
<dbReference type="AlphaFoldDB" id="A0ABD1EW45"/>
<name>A0ABD1EW45_HYPHA</name>
<evidence type="ECO:0000259" key="5">
    <source>
        <dbReference type="Pfam" id="PF01869"/>
    </source>
</evidence>
<comment type="similarity">
    <text evidence="1">Belongs to the eukaryotic-type N-acetylglucosamine kinase family.</text>
</comment>
<reference evidence="6 7" key="1">
    <citation type="submission" date="2024-05" db="EMBL/GenBank/DDBJ databases">
        <title>Genetic variation in Jamaican populations of the coffee berry borer (Hypothenemus hampei).</title>
        <authorList>
            <person name="Errbii M."/>
            <person name="Myrie A."/>
        </authorList>
    </citation>
    <scope>NUCLEOTIDE SEQUENCE [LARGE SCALE GENOMIC DNA]</scope>
    <source>
        <strain evidence="6">JA-Hopewell-2020-01-JO</strain>
        <tissue evidence="6">Whole body</tissue>
    </source>
</reference>
<dbReference type="PANTHER" id="PTHR12862">
    <property type="entry name" value="BADF TYPE ATPASE DOMAIN-CONTAINING PROTEIN"/>
    <property type="match status" value="1"/>
</dbReference>
<evidence type="ECO:0000313" key="6">
    <source>
        <dbReference type="EMBL" id="KAL1502808.1"/>
    </source>
</evidence>